<feature type="compositionally biased region" description="Acidic residues" evidence="1">
    <location>
        <begin position="132"/>
        <end position="154"/>
    </location>
</feature>
<name>A0A2X0PL33_9BASI</name>
<evidence type="ECO:0000313" key="2">
    <source>
        <dbReference type="EMBL" id="SGZ25791.1"/>
    </source>
</evidence>
<keyword evidence="3" id="KW-1185">Reference proteome</keyword>
<sequence length="234" mass="26067">MLHARNRFVSVTSTNPFVNATIEIIPRFTQFFPAPHRLPHRVPRPVSVPARRPSHADRNGTSQSRNRKSIRLETTYGPIIPTTRIPRRQDETRGAARPPSAHSLKTLPRSFARGQDGSVRGSPLARGRTHEQDDEQDGMGHDDDDNDNDDDDDARFDTYRTAKESNDDGSDLDNSRPSTNRSCTGSARLPVRDVFTAENGHEAESLQKAIKDLEASMKTFKLQPVGPIIADIHG</sequence>
<evidence type="ECO:0000256" key="1">
    <source>
        <dbReference type="SAM" id="MobiDB-lite"/>
    </source>
</evidence>
<feature type="compositionally biased region" description="Basic and acidic residues" evidence="1">
    <location>
        <begin position="155"/>
        <end position="166"/>
    </location>
</feature>
<gene>
    <name evidence="2" type="primary">BQ5605_C024g09771</name>
    <name evidence="2" type="ORF">BQ5605_C024G09771</name>
</gene>
<accession>A0A2X0PL33</accession>
<evidence type="ECO:0000313" key="3">
    <source>
        <dbReference type="Proteomes" id="UP000249464"/>
    </source>
</evidence>
<organism evidence="2 3">
    <name type="scientific">Microbotryum silenes-dioicae</name>
    <dbReference type="NCBI Taxonomy" id="796604"/>
    <lineage>
        <taxon>Eukaryota</taxon>
        <taxon>Fungi</taxon>
        <taxon>Dikarya</taxon>
        <taxon>Basidiomycota</taxon>
        <taxon>Pucciniomycotina</taxon>
        <taxon>Microbotryomycetes</taxon>
        <taxon>Microbotryales</taxon>
        <taxon>Microbotryaceae</taxon>
        <taxon>Microbotryum</taxon>
    </lineage>
</organism>
<proteinExistence type="predicted"/>
<dbReference type="EMBL" id="FQNC01000086">
    <property type="protein sequence ID" value="SGZ25791.1"/>
    <property type="molecule type" value="Genomic_DNA"/>
</dbReference>
<feature type="compositionally biased region" description="Polar residues" evidence="1">
    <location>
        <begin position="175"/>
        <end position="185"/>
    </location>
</feature>
<protein>
    <submittedName>
        <fullName evidence="2">BQ5605_C024g09771 protein</fullName>
    </submittedName>
</protein>
<dbReference type="Proteomes" id="UP000249464">
    <property type="component" value="Unassembled WGS sequence"/>
</dbReference>
<reference evidence="2 3" key="1">
    <citation type="submission" date="2016-11" db="EMBL/GenBank/DDBJ databases">
        <authorList>
            <person name="Jaros S."/>
            <person name="Januszkiewicz K."/>
            <person name="Wedrychowicz H."/>
        </authorList>
    </citation>
    <scope>NUCLEOTIDE SEQUENCE [LARGE SCALE GENOMIC DNA]</scope>
</reference>
<feature type="region of interest" description="Disordered" evidence="1">
    <location>
        <begin position="36"/>
        <end position="187"/>
    </location>
</feature>
<dbReference type="AlphaFoldDB" id="A0A2X0PL33"/>